<sequence length="227" mass="25519">MLFALLNRLTETWEQTQTTLNNQAETLKQTLSQQTEVTLNTLTTTKTNLLDNASQTLTQVVNSTEQTKNAIAQSFQEASQLQTALTNALETIFANQFRTLLRTHPKLLWFSHHPLLTLLLLVIVLALAGGLFQAISSVVKTFCLKLFALPGVLVGGLLQLLWKGSRGNNSTHELEALIFDRPRQPEKLEQLLSRLAQLRQEENQLLQEIQQVLMNSDSKQMISRGKS</sequence>
<dbReference type="EMBL" id="JAIHOM010000049">
    <property type="protein sequence ID" value="MCW6036878.1"/>
    <property type="molecule type" value="Genomic_DNA"/>
</dbReference>
<organism evidence="3 4">
    <name type="scientific">Spirulina subsalsa FACHB-351</name>
    <dbReference type="NCBI Taxonomy" id="234711"/>
    <lineage>
        <taxon>Bacteria</taxon>
        <taxon>Bacillati</taxon>
        <taxon>Cyanobacteriota</taxon>
        <taxon>Cyanophyceae</taxon>
        <taxon>Spirulinales</taxon>
        <taxon>Spirulinaceae</taxon>
        <taxon>Spirulina</taxon>
    </lineage>
</organism>
<proteinExistence type="predicted"/>
<feature type="transmembrane region" description="Helical" evidence="2">
    <location>
        <begin position="115"/>
        <end position="135"/>
    </location>
</feature>
<keyword evidence="4" id="KW-1185">Reference proteome</keyword>
<evidence type="ECO:0000313" key="3">
    <source>
        <dbReference type="EMBL" id="MCW6036878.1"/>
    </source>
</evidence>
<name>A0ABT3L5V6_9CYAN</name>
<comment type="caution">
    <text evidence="3">The sequence shown here is derived from an EMBL/GenBank/DDBJ whole genome shotgun (WGS) entry which is preliminary data.</text>
</comment>
<keyword evidence="1" id="KW-0175">Coiled coil</keyword>
<evidence type="ECO:0000313" key="4">
    <source>
        <dbReference type="Proteomes" id="UP001526426"/>
    </source>
</evidence>
<evidence type="ECO:0000256" key="1">
    <source>
        <dbReference type="SAM" id="Coils"/>
    </source>
</evidence>
<dbReference type="RefSeq" id="WP_265264700.1">
    <property type="nucleotide sequence ID" value="NZ_JAIHOM010000049.1"/>
</dbReference>
<keyword evidence="2" id="KW-0812">Transmembrane</keyword>
<protein>
    <submittedName>
        <fullName evidence="3">Uncharacterized protein</fullName>
    </submittedName>
</protein>
<reference evidence="3 4" key="1">
    <citation type="submission" date="2021-08" db="EMBL/GenBank/DDBJ databases">
        <title>Draft genome sequence of Spirulina subsalsa with high tolerance to salinity and hype-accumulation of phycocyanin.</title>
        <authorList>
            <person name="Pei H."/>
            <person name="Jiang L."/>
        </authorList>
    </citation>
    <scope>NUCLEOTIDE SEQUENCE [LARGE SCALE GENOMIC DNA]</scope>
    <source>
        <strain evidence="3 4">FACHB-351</strain>
    </source>
</reference>
<keyword evidence="2" id="KW-1133">Transmembrane helix</keyword>
<dbReference type="Proteomes" id="UP001526426">
    <property type="component" value="Unassembled WGS sequence"/>
</dbReference>
<accession>A0ABT3L5V6</accession>
<evidence type="ECO:0000256" key="2">
    <source>
        <dbReference type="SAM" id="Phobius"/>
    </source>
</evidence>
<gene>
    <name evidence="3" type="ORF">K4A83_11475</name>
</gene>
<keyword evidence="2" id="KW-0472">Membrane</keyword>
<feature type="coiled-coil region" evidence="1">
    <location>
        <begin position="188"/>
        <end position="215"/>
    </location>
</feature>
<feature type="transmembrane region" description="Helical" evidence="2">
    <location>
        <begin position="142"/>
        <end position="162"/>
    </location>
</feature>